<feature type="region of interest" description="Disordered" evidence="1">
    <location>
        <begin position="1"/>
        <end position="28"/>
    </location>
</feature>
<evidence type="ECO:0000313" key="2">
    <source>
        <dbReference type="EMBL" id="OHV27823.1"/>
    </source>
</evidence>
<evidence type="ECO:0000256" key="1">
    <source>
        <dbReference type="SAM" id="MobiDB-lite"/>
    </source>
</evidence>
<gene>
    <name evidence="2" type="ORF">CC117_08675</name>
</gene>
<comment type="caution">
    <text evidence="2">The sequence shown here is derived from an EMBL/GenBank/DDBJ whole genome shotgun (WGS) entry which is preliminary data.</text>
</comment>
<accession>A0A1S1PYT1</accession>
<protein>
    <submittedName>
        <fullName evidence="2">Uncharacterized protein</fullName>
    </submittedName>
</protein>
<organism evidence="2 3">
    <name type="scientific">Parafrankia colletiae</name>
    <dbReference type="NCBI Taxonomy" id="573497"/>
    <lineage>
        <taxon>Bacteria</taxon>
        <taxon>Bacillati</taxon>
        <taxon>Actinomycetota</taxon>
        <taxon>Actinomycetes</taxon>
        <taxon>Frankiales</taxon>
        <taxon>Frankiaceae</taxon>
        <taxon>Parafrankia</taxon>
    </lineage>
</organism>
<sequence length="120" mass="12123">MLRPADGRRHTFVLTTGPATGSDEIGTGPANGVDGIALPADLIVGYATGTGPGAAVWEERIPLARRAGGDLSLLAPGLGWRRLPAGPGAAAGPGGDQDAWPWISAATRPVLQVDLAPTRP</sequence>
<evidence type="ECO:0000313" key="3">
    <source>
        <dbReference type="Proteomes" id="UP000179627"/>
    </source>
</evidence>
<keyword evidence="3" id="KW-1185">Reference proteome</keyword>
<proteinExistence type="predicted"/>
<reference evidence="3" key="1">
    <citation type="submission" date="2016-07" db="EMBL/GenBank/DDBJ databases">
        <title>Sequence Frankia sp. strain CcI1.17.</title>
        <authorList>
            <person name="Ghodhbane-Gtari F."/>
            <person name="Swanson E."/>
            <person name="Gueddou A."/>
            <person name="Morris K."/>
            <person name="Hezbri K."/>
            <person name="Ktari A."/>
            <person name="Nouioui I."/>
            <person name="Abebe-Akele F."/>
            <person name="Simpson S."/>
            <person name="Thomas K."/>
            <person name="Gtari M."/>
            <person name="Tisa L.S."/>
            <person name="Hurst S."/>
        </authorList>
    </citation>
    <scope>NUCLEOTIDE SEQUENCE [LARGE SCALE GENOMIC DNA]</scope>
    <source>
        <strain evidence="3">Cc1.17</strain>
    </source>
</reference>
<dbReference type="AlphaFoldDB" id="A0A1S1PYT1"/>
<name>A0A1S1PYT1_9ACTN</name>
<dbReference type="Proteomes" id="UP000179627">
    <property type="component" value="Unassembled WGS sequence"/>
</dbReference>
<dbReference type="EMBL" id="MBLM01000185">
    <property type="protein sequence ID" value="OHV27823.1"/>
    <property type="molecule type" value="Genomic_DNA"/>
</dbReference>